<dbReference type="GO" id="GO:0003677">
    <property type="term" value="F:DNA binding"/>
    <property type="evidence" value="ECO:0007669"/>
    <property type="project" value="UniProtKB-KW"/>
</dbReference>
<comment type="caution">
    <text evidence="3">The sequence shown here is derived from an EMBL/GenBank/DDBJ whole genome shotgun (WGS) entry which is preliminary data.</text>
</comment>
<dbReference type="InterPro" id="IPR026881">
    <property type="entry name" value="WYL_dom"/>
</dbReference>
<evidence type="ECO:0000259" key="1">
    <source>
        <dbReference type="Pfam" id="PF08279"/>
    </source>
</evidence>
<dbReference type="Pfam" id="PF13280">
    <property type="entry name" value="WYL"/>
    <property type="match status" value="1"/>
</dbReference>
<keyword evidence="3" id="KW-0238">DNA-binding</keyword>
<dbReference type="Gene3D" id="1.10.10.10">
    <property type="entry name" value="Winged helix-like DNA-binding domain superfamily/Winged helix DNA-binding domain"/>
    <property type="match status" value="1"/>
</dbReference>
<dbReference type="InterPro" id="IPR036390">
    <property type="entry name" value="WH_DNA-bd_sf"/>
</dbReference>
<accession>A0ABU0H1F0</accession>
<proteinExistence type="predicted"/>
<evidence type="ECO:0000313" key="4">
    <source>
        <dbReference type="Proteomes" id="UP001241603"/>
    </source>
</evidence>
<gene>
    <name evidence="3" type="ORF">QO014_000511</name>
</gene>
<dbReference type="RefSeq" id="WP_266347077.1">
    <property type="nucleotide sequence ID" value="NZ_JAPKNG010000001.1"/>
</dbReference>
<evidence type="ECO:0000259" key="2">
    <source>
        <dbReference type="Pfam" id="PF13280"/>
    </source>
</evidence>
<feature type="domain" description="WYL" evidence="2">
    <location>
        <begin position="135"/>
        <end position="203"/>
    </location>
</feature>
<dbReference type="SUPFAM" id="SSF46785">
    <property type="entry name" value="Winged helix' DNA-binding domain"/>
    <property type="match status" value="1"/>
</dbReference>
<dbReference type="InterPro" id="IPR051534">
    <property type="entry name" value="CBASS_pafABC_assoc_protein"/>
</dbReference>
<evidence type="ECO:0000313" key="3">
    <source>
        <dbReference type="EMBL" id="MDQ0436141.1"/>
    </source>
</evidence>
<dbReference type="PANTHER" id="PTHR34580:SF3">
    <property type="entry name" value="PROTEIN PAFB"/>
    <property type="match status" value="1"/>
</dbReference>
<dbReference type="Pfam" id="PF08279">
    <property type="entry name" value="HTH_11"/>
    <property type="match status" value="1"/>
</dbReference>
<protein>
    <submittedName>
        <fullName evidence="3">DNA-binding transcriptional regulator YafY</fullName>
    </submittedName>
</protein>
<dbReference type="PROSITE" id="PS52050">
    <property type="entry name" value="WYL"/>
    <property type="match status" value="1"/>
</dbReference>
<keyword evidence="4" id="KW-1185">Reference proteome</keyword>
<organism evidence="3 4">
    <name type="scientific">Kaistia dalseonensis</name>
    <dbReference type="NCBI Taxonomy" id="410840"/>
    <lineage>
        <taxon>Bacteria</taxon>
        <taxon>Pseudomonadati</taxon>
        <taxon>Pseudomonadota</taxon>
        <taxon>Alphaproteobacteria</taxon>
        <taxon>Hyphomicrobiales</taxon>
        <taxon>Kaistiaceae</taxon>
        <taxon>Kaistia</taxon>
    </lineage>
</organism>
<dbReference type="PANTHER" id="PTHR34580">
    <property type="match status" value="1"/>
</dbReference>
<dbReference type="Proteomes" id="UP001241603">
    <property type="component" value="Unassembled WGS sequence"/>
</dbReference>
<sequence length="237" mass="27035">MRRADRLFDIVQFLRGGRLRTAQEIAERLEVSVRTIYRDIDALVLSGVPIEGERGVGYVLRGTLLLPPLAFTQAELEGLALGARFVEAWADPELADAAREALIKIDAVLPDGKRGDLWRDAIHVYSPSLIASGNEHLRLFRRAIREGRKVRIGYRTLAEDEVSSRVIRPLAIEAWGHAWTVTTWCELRVDFRTFRLDRIDAAETLEDRFRPEKGKMLKDYLDRLRARGLNRYGKPAS</sequence>
<dbReference type="InterPro" id="IPR013196">
    <property type="entry name" value="HTH_11"/>
</dbReference>
<feature type="domain" description="Helix-turn-helix type 11" evidence="1">
    <location>
        <begin position="6"/>
        <end position="58"/>
    </location>
</feature>
<reference evidence="3 4" key="1">
    <citation type="submission" date="2023-07" db="EMBL/GenBank/DDBJ databases">
        <title>Genomic Encyclopedia of Type Strains, Phase IV (KMG-IV): sequencing the most valuable type-strain genomes for metagenomic binning, comparative biology and taxonomic classification.</title>
        <authorList>
            <person name="Goeker M."/>
        </authorList>
    </citation>
    <scope>NUCLEOTIDE SEQUENCE [LARGE SCALE GENOMIC DNA]</scope>
    <source>
        <strain evidence="3 4">B6-8</strain>
    </source>
</reference>
<dbReference type="InterPro" id="IPR036388">
    <property type="entry name" value="WH-like_DNA-bd_sf"/>
</dbReference>
<name>A0ABU0H1F0_9HYPH</name>
<dbReference type="EMBL" id="JAUSVO010000001">
    <property type="protein sequence ID" value="MDQ0436141.1"/>
    <property type="molecule type" value="Genomic_DNA"/>
</dbReference>